<evidence type="ECO:0000256" key="2">
    <source>
        <dbReference type="ARBA" id="ARBA00023315"/>
    </source>
</evidence>
<keyword evidence="1" id="KW-0808">Transferase</keyword>
<dbReference type="InterPro" id="IPR013747">
    <property type="entry name" value="ACP_syn_III_C"/>
</dbReference>
<evidence type="ECO:0000259" key="5">
    <source>
        <dbReference type="Pfam" id="PF08545"/>
    </source>
</evidence>
<keyword evidence="3" id="KW-1133">Transmembrane helix</keyword>
<dbReference type="InterPro" id="IPR013751">
    <property type="entry name" value="ACP_syn_III_N"/>
</dbReference>
<dbReference type="CDD" id="cd00827">
    <property type="entry name" value="init_cond_enzymes"/>
    <property type="match status" value="1"/>
</dbReference>
<evidence type="ECO:0000256" key="1">
    <source>
        <dbReference type="ARBA" id="ARBA00022679"/>
    </source>
</evidence>
<dbReference type="Gene3D" id="3.40.47.10">
    <property type="match status" value="2"/>
</dbReference>
<dbReference type="Pfam" id="PF08541">
    <property type="entry name" value="ACP_syn_III_C"/>
    <property type="match status" value="1"/>
</dbReference>
<reference evidence="8" key="1">
    <citation type="submission" date="2016-12" db="EMBL/GenBank/DDBJ databases">
        <authorList>
            <person name="Gaudriault S."/>
        </authorList>
    </citation>
    <scope>NUCLEOTIDE SEQUENCE [LARGE SCALE GENOMIC DNA]</scope>
    <source>
        <strain evidence="8">HGB1681 (deposited as PTA-6826 in the American Type Culture Collection)</strain>
    </source>
</reference>
<gene>
    <name evidence="6" type="ORF">Xinn_03687</name>
    <name evidence="7" type="ORF">XIS1_1320014</name>
</gene>
<feature type="domain" description="Beta-ketoacyl-[acyl-carrier-protein] synthase III C-terminal" evidence="4">
    <location>
        <begin position="249"/>
        <end position="331"/>
    </location>
</feature>
<dbReference type="EMBL" id="NIBU01000082">
    <property type="protein sequence ID" value="PHM29441.1"/>
    <property type="molecule type" value="Genomic_DNA"/>
</dbReference>
<evidence type="ECO:0000313" key="6">
    <source>
        <dbReference type="EMBL" id="PHM29441.1"/>
    </source>
</evidence>
<dbReference type="PANTHER" id="PTHR34069:SF2">
    <property type="entry name" value="BETA-KETOACYL-[ACYL-CARRIER-PROTEIN] SYNTHASE III"/>
    <property type="match status" value="1"/>
</dbReference>
<dbReference type="PANTHER" id="PTHR34069">
    <property type="entry name" value="3-OXOACYL-[ACYL-CARRIER-PROTEIN] SYNTHASE 3"/>
    <property type="match status" value="1"/>
</dbReference>
<protein>
    <submittedName>
        <fullName evidence="6">3-oxoacyl-ACP synthase</fullName>
    </submittedName>
    <submittedName>
        <fullName evidence="7">Putative 3-Oxoacyl-(Acyl-carrier-protein (ACP)) synthase III domain protein</fullName>
    </submittedName>
</protein>
<evidence type="ECO:0000256" key="3">
    <source>
        <dbReference type="SAM" id="Phobius"/>
    </source>
</evidence>
<keyword evidence="2" id="KW-0012">Acyltransferase</keyword>
<dbReference type="EMBL" id="FTLG01000038">
    <property type="protein sequence ID" value="SIP72047.1"/>
    <property type="molecule type" value="Genomic_DNA"/>
</dbReference>
<dbReference type="Proteomes" id="UP000196435">
    <property type="component" value="Unassembled WGS sequence"/>
</dbReference>
<evidence type="ECO:0000313" key="9">
    <source>
        <dbReference type="Proteomes" id="UP000224871"/>
    </source>
</evidence>
<proteinExistence type="predicted"/>
<dbReference type="Proteomes" id="UP000224871">
    <property type="component" value="Unassembled WGS sequence"/>
</dbReference>
<dbReference type="SUPFAM" id="SSF53901">
    <property type="entry name" value="Thiolase-like"/>
    <property type="match status" value="2"/>
</dbReference>
<evidence type="ECO:0000313" key="7">
    <source>
        <dbReference type="EMBL" id="SIP72047.1"/>
    </source>
</evidence>
<keyword evidence="9" id="KW-1185">Reference proteome</keyword>
<feature type="domain" description="Beta-ketoacyl-[acyl-carrier-protein] synthase III N-terminal" evidence="5">
    <location>
        <begin position="110"/>
        <end position="186"/>
    </location>
</feature>
<dbReference type="InterPro" id="IPR016039">
    <property type="entry name" value="Thiolase-like"/>
</dbReference>
<dbReference type="GO" id="GO:0006633">
    <property type="term" value="P:fatty acid biosynthetic process"/>
    <property type="evidence" value="ECO:0007669"/>
    <property type="project" value="InterPro"/>
</dbReference>
<dbReference type="GO" id="GO:0004315">
    <property type="term" value="F:3-oxoacyl-[acyl-carrier-protein] synthase activity"/>
    <property type="evidence" value="ECO:0007669"/>
    <property type="project" value="InterPro"/>
</dbReference>
<evidence type="ECO:0000313" key="8">
    <source>
        <dbReference type="Proteomes" id="UP000196435"/>
    </source>
</evidence>
<evidence type="ECO:0000259" key="4">
    <source>
        <dbReference type="Pfam" id="PF08541"/>
    </source>
</evidence>
<keyword evidence="3" id="KW-0472">Membrane</keyword>
<feature type="transmembrane region" description="Helical" evidence="3">
    <location>
        <begin position="301"/>
        <end position="324"/>
    </location>
</feature>
<sequence>MNESKYSIISLGKYIPENKLTLKELIKNYPDERERLEKYGYNSISVEQSLSSSAMALNVVNKVLETKSTQLNLSLIVYACIHHQENTGLWCPASYIQKELKETTALPMSIRQGCNGAMMSIQLSMGYLDSCDKQSGSLIVASDKFSGTSFDRVTSDYGIVYGDGASALIIGKDKGIAKIIVIETVSDPVLNELHLNKSDTTNNDSHWDTRKSKKNFLSQYSEDELKKRTREALNTLKNRIFLEGRSENDVVKIIFPHLSKELLENNYYPIFHNGKNKSFNEYGETTGHLGSSDQFASFHELLMSGLVVAGDIVLLIGAGAGFSWTGMLVRIEQ</sequence>
<organism evidence="7 8">
    <name type="scientific">Xenorhabdus innexi</name>
    <dbReference type="NCBI Taxonomy" id="290109"/>
    <lineage>
        <taxon>Bacteria</taxon>
        <taxon>Pseudomonadati</taxon>
        <taxon>Pseudomonadota</taxon>
        <taxon>Gammaproteobacteria</taxon>
        <taxon>Enterobacterales</taxon>
        <taxon>Morganellaceae</taxon>
        <taxon>Xenorhabdus</taxon>
    </lineage>
</organism>
<keyword evidence="3" id="KW-0812">Transmembrane</keyword>
<dbReference type="GO" id="GO:0044550">
    <property type="term" value="P:secondary metabolite biosynthetic process"/>
    <property type="evidence" value="ECO:0007669"/>
    <property type="project" value="TreeGrafter"/>
</dbReference>
<reference evidence="7" key="2">
    <citation type="submission" date="2016-12" db="EMBL/GenBank/DDBJ databases">
        <authorList>
            <person name="Song W.-J."/>
            <person name="Kurnit D.M."/>
        </authorList>
    </citation>
    <scope>NUCLEOTIDE SEQUENCE [LARGE SCALE GENOMIC DNA]</scope>
    <source>
        <strain evidence="7">HGB1681</strain>
    </source>
</reference>
<dbReference type="AlphaFoldDB" id="A0A1N6MT75"/>
<name>A0A1N6MT75_9GAMM</name>
<dbReference type="OrthoDB" id="2636646at2"/>
<accession>A0A1N6MT75</accession>
<dbReference type="RefSeq" id="WP_086955291.1">
    <property type="nucleotide sequence ID" value="NZ_CAWNQC010000284.1"/>
</dbReference>
<reference evidence="6 9" key="3">
    <citation type="journal article" date="2017" name="Nat. Microbiol.">
        <title>Natural product diversity associated with the nematode symbionts Photorhabdus and Xenorhabdus.</title>
        <authorList>
            <person name="Tobias N.J."/>
            <person name="Wolff H."/>
            <person name="Djahanschiri B."/>
            <person name="Grundmann F."/>
            <person name="Kronenwerth M."/>
            <person name="Shi Y.M."/>
            <person name="Simonyi S."/>
            <person name="Grun P."/>
            <person name="Shapiro-Ilan D."/>
            <person name="Pidot S.J."/>
            <person name="Stinear T.P."/>
            <person name="Ebersberger I."/>
            <person name="Bode H.B."/>
        </authorList>
    </citation>
    <scope>NUCLEOTIDE SEQUENCE [LARGE SCALE GENOMIC DNA]</scope>
    <source>
        <strain evidence="6 9">DSM 16336</strain>
    </source>
</reference>
<dbReference type="Pfam" id="PF08545">
    <property type="entry name" value="ACP_syn_III"/>
    <property type="match status" value="1"/>
</dbReference>